<name>A0A238LLA7_9RHOB</name>
<evidence type="ECO:0000313" key="2">
    <source>
        <dbReference type="Proteomes" id="UP000201613"/>
    </source>
</evidence>
<dbReference type="Proteomes" id="UP000201613">
    <property type="component" value="Unassembled WGS sequence"/>
</dbReference>
<reference evidence="1 2" key="1">
    <citation type="submission" date="2017-05" db="EMBL/GenBank/DDBJ databases">
        <authorList>
            <person name="Song R."/>
            <person name="Chenine A.L."/>
            <person name="Ruprecht R.M."/>
        </authorList>
    </citation>
    <scope>NUCLEOTIDE SEQUENCE [LARGE SCALE GENOMIC DNA]</scope>
    <source>
        <strain evidence="1 2">CECT 8899</strain>
    </source>
</reference>
<organism evidence="1 2">
    <name type="scientific">Flavimaricola marinus</name>
    <dbReference type="NCBI Taxonomy" id="1819565"/>
    <lineage>
        <taxon>Bacteria</taxon>
        <taxon>Pseudomonadati</taxon>
        <taxon>Pseudomonadota</taxon>
        <taxon>Alphaproteobacteria</taxon>
        <taxon>Rhodobacterales</taxon>
        <taxon>Paracoccaceae</taxon>
        <taxon>Flavimaricola</taxon>
    </lineage>
</organism>
<proteinExistence type="predicted"/>
<keyword evidence="2" id="KW-1185">Reference proteome</keyword>
<dbReference type="EMBL" id="FXZK01000020">
    <property type="protein sequence ID" value="SMY10185.1"/>
    <property type="molecule type" value="Genomic_DNA"/>
</dbReference>
<gene>
    <name evidence="1" type="ORF">LOM8899_04360</name>
</gene>
<dbReference type="AlphaFoldDB" id="A0A238LLA7"/>
<evidence type="ECO:0000313" key="1">
    <source>
        <dbReference type="EMBL" id="SMY10185.1"/>
    </source>
</evidence>
<sequence>MMSERFQMTASGIAKADYVRRTCSYRKAAMWIILTME</sequence>
<protein>
    <submittedName>
        <fullName evidence="1">Uncharacterized protein</fullName>
    </submittedName>
</protein>
<accession>A0A238LLA7</accession>